<dbReference type="PANTHER" id="PTHR42951">
    <property type="entry name" value="METALLO-BETA-LACTAMASE DOMAIN-CONTAINING"/>
    <property type="match status" value="1"/>
</dbReference>
<accession>A0ABY6MRA3</accession>
<dbReference type="SUPFAM" id="SSF56281">
    <property type="entry name" value="Metallo-hydrolase/oxidoreductase"/>
    <property type="match status" value="1"/>
</dbReference>
<evidence type="ECO:0000313" key="3">
    <source>
        <dbReference type="Proteomes" id="UP001163266"/>
    </source>
</evidence>
<dbReference type="SMART" id="SM00849">
    <property type="entry name" value="Lactamase_B"/>
    <property type="match status" value="1"/>
</dbReference>
<dbReference type="RefSeq" id="WP_264892131.1">
    <property type="nucleotide sequence ID" value="NZ_CP110257.1"/>
</dbReference>
<sequence>MIALGSGWPAGIVLLERGWLSANNIVLLPPEPDAPGVVVDTGYVTHAAQTLALVRHALQGRPLARIVNTHLHSDHCGGNAALQNAFGSPVAIPPGEAEAVRHWDLDRLSYRFTGQQCAPFRFDELLHPGSRHTWGGRTWEVHAAPGHDPHAVMLFEPDSGTLISGDALWENGFGVVFPEIEGEQALDEVHASLDLIAALRPRRVIPGHGSAFSQVDAALEKAHRRLAQFRSDPLKHGWYAAKVLVKFHLLEVQREPLSSLRSWMEHTPYFGLIHSRYFGSTPWPQWQEALLSALLEGGAARREGDDIADGDA</sequence>
<dbReference type="InterPro" id="IPR036866">
    <property type="entry name" value="RibonucZ/Hydroxyglut_hydro"/>
</dbReference>
<feature type="domain" description="Metallo-beta-lactamase" evidence="1">
    <location>
        <begin position="22"/>
        <end position="208"/>
    </location>
</feature>
<gene>
    <name evidence="2" type="ORF">OMP39_12925</name>
</gene>
<evidence type="ECO:0000313" key="2">
    <source>
        <dbReference type="EMBL" id="UZD54553.1"/>
    </source>
</evidence>
<reference evidence="2" key="1">
    <citation type="submission" date="2022-10" db="EMBL/GenBank/DDBJ databases">
        <title>Complete genome sequence of Schlegelella aquatica LMG 23380.</title>
        <authorList>
            <person name="Musilova J."/>
            <person name="Kourilova X."/>
            <person name="Bezdicek M."/>
            <person name="Hermankova K."/>
            <person name="Obruca S."/>
            <person name="Sedlar K."/>
        </authorList>
    </citation>
    <scope>NUCLEOTIDE SEQUENCE</scope>
    <source>
        <strain evidence="2">LMG 23380</strain>
    </source>
</reference>
<evidence type="ECO:0000259" key="1">
    <source>
        <dbReference type="SMART" id="SM00849"/>
    </source>
</evidence>
<dbReference type="CDD" id="cd06262">
    <property type="entry name" value="metallo-hydrolase-like_MBL-fold"/>
    <property type="match status" value="1"/>
</dbReference>
<dbReference type="EMBL" id="CP110257">
    <property type="protein sequence ID" value="UZD54553.1"/>
    <property type="molecule type" value="Genomic_DNA"/>
</dbReference>
<dbReference type="InterPro" id="IPR050855">
    <property type="entry name" value="NDM-1-like"/>
</dbReference>
<protein>
    <submittedName>
        <fullName evidence="2">MBL fold metallo-hydrolase</fullName>
    </submittedName>
</protein>
<dbReference type="Gene3D" id="3.60.15.10">
    <property type="entry name" value="Ribonuclease Z/Hydroxyacylglutathione hydrolase-like"/>
    <property type="match status" value="1"/>
</dbReference>
<dbReference type="Proteomes" id="UP001163266">
    <property type="component" value="Chromosome"/>
</dbReference>
<dbReference type="InterPro" id="IPR001279">
    <property type="entry name" value="Metallo-B-lactamas"/>
</dbReference>
<name>A0ABY6MRA3_9BURK</name>
<proteinExistence type="predicted"/>
<dbReference type="Pfam" id="PF00753">
    <property type="entry name" value="Lactamase_B"/>
    <property type="match status" value="1"/>
</dbReference>
<keyword evidence="3" id="KW-1185">Reference proteome</keyword>
<organism evidence="2 3">
    <name type="scientific">Caldimonas aquatica</name>
    <dbReference type="NCBI Taxonomy" id="376175"/>
    <lineage>
        <taxon>Bacteria</taxon>
        <taxon>Pseudomonadati</taxon>
        <taxon>Pseudomonadota</taxon>
        <taxon>Betaproteobacteria</taxon>
        <taxon>Burkholderiales</taxon>
        <taxon>Sphaerotilaceae</taxon>
        <taxon>Caldimonas</taxon>
    </lineage>
</organism>